<evidence type="ECO:0000259" key="7">
    <source>
        <dbReference type="PROSITE" id="PS51123"/>
    </source>
</evidence>
<dbReference type="PANTHER" id="PTHR30329:SF21">
    <property type="entry name" value="LIPOPROTEIN YIAD-RELATED"/>
    <property type="match status" value="1"/>
</dbReference>
<feature type="transmembrane region" description="Helical" evidence="6">
    <location>
        <begin position="12"/>
        <end position="30"/>
    </location>
</feature>
<comment type="caution">
    <text evidence="8">The sequence shown here is derived from an EMBL/GenBank/DDBJ whole genome shotgun (WGS) entry which is preliminary data.</text>
</comment>
<keyword evidence="3" id="KW-0998">Cell outer membrane</keyword>
<dbReference type="InterPro" id="IPR050330">
    <property type="entry name" value="Bact_OuterMem_StrucFunc"/>
</dbReference>
<dbReference type="InterPro" id="IPR036737">
    <property type="entry name" value="OmpA-like_sf"/>
</dbReference>
<reference evidence="8 9" key="1">
    <citation type="submission" date="2020-10" db="EMBL/GenBank/DDBJ databases">
        <title>Connecting structure to function with the recovery of over 1000 high-quality activated sludge metagenome-assembled genomes encoding full-length rRNA genes using long-read sequencing.</title>
        <authorList>
            <person name="Singleton C.M."/>
            <person name="Petriglieri F."/>
            <person name="Kristensen J.M."/>
            <person name="Kirkegaard R.H."/>
            <person name="Michaelsen T.Y."/>
            <person name="Andersen M.H."/>
            <person name="Karst S.M."/>
            <person name="Dueholm M.S."/>
            <person name="Nielsen P.H."/>
            <person name="Albertsen M."/>
        </authorList>
    </citation>
    <scope>NUCLEOTIDE SEQUENCE [LARGE SCALE GENOMIC DNA]</scope>
    <source>
        <strain evidence="8">Fred_18-Q3-R57-64_BAT3C.720</strain>
    </source>
</reference>
<dbReference type="Proteomes" id="UP000706151">
    <property type="component" value="Unassembled WGS sequence"/>
</dbReference>
<evidence type="ECO:0000256" key="6">
    <source>
        <dbReference type="SAM" id="Phobius"/>
    </source>
</evidence>
<protein>
    <submittedName>
        <fullName evidence="8">OmpA family protein</fullName>
    </submittedName>
</protein>
<dbReference type="PANTHER" id="PTHR30329">
    <property type="entry name" value="STATOR ELEMENT OF FLAGELLAR MOTOR COMPLEX"/>
    <property type="match status" value="1"/>
</dbReference>
<dbReference type="GO" id="GO:0009279">
    <property type="term" value="C:cell outer membrane"/>
    <property type="evidence" value="ECO:0007669"/>
    <property type="project" value="UniProtKB-SubCell"/>
</dbReference>
<evidence type="ECO:0000256" key="3">
    <source>
        <dbReference type="ARBA" id="ARBA00023237"/>
    </source>
</evidence>
<evidence type="ECO:0000256" key="5">
    <source>
        <dbReference type="SAM" id="MobiDB-lite"/>
    </source>
</evidence>
<dbReference type="Pfam" id="PF00691">
    <property type="entry name" value="OmpA"/>
    <property type="match status" value="1"/>
</dbReference>
<proteinExistence type="predicted"/>
<evidence type="ECO:0000256" key="1">
    <source>
        <dbReference type="ARBA" id="ARBA00004442"/>
    </source>
</evidence>
<dbReference type="CDD" id="cd07185">
    <property type="entry name" value="OmpA_C-like"/>
    <property type="match status" value="1"/>
</dbReference>
<feature type="compositionally biased region" description="Basic and acidic residues" evidence="5">
    <location>
        <begin position="143"/>
        <end position="153"/>
    </location>
</feature>
<evidence type="ECO:0000313" key="9">
    <source>
        <dbReference type="Proteomes" id="UP000706151"/>
    </source>
</evidence>
<dbReference type="InterPro" id="IPR006665">
    <property type="entry name" value="OmpA-like"/>
</dbReference>
<sequence>MATNDDEDEVAGIVAGVVGGIALCVAAVYFGGGGFSKYPPVAVAEIMPVGEALAKVYFGVDDAKLHSEDMAVVARTMAALAANPKAIVLLSGFHDPSGDPKHNAELASARAQSVRDALVAGGVAALRVKFRKPESTVGSGSPEEGRRVEIRVQ</sequence>
<feature type="region of interest" description="Disordered" evidence="5">
    <location>
        <begin position="134"/>
        <end position="153"/>
    </location>
</feature>
<dbReference type="PROSITE" id="PS51123">
    <property type="entry name" value="OMPA_2"/>
    <property type="match status" value="1"/>
</dbReference>
<dbReference type="Gene3D" id="3.30.1330.60">
    <property type="entry name" value="OmpA-like domain"/>
    <property type="match status" value="1"/>
</dbReference>
<dbReference type="AlphaFoldDB" id="A0A935TF93"/>
<organism evidence="8 9">
    <name type="scientific">Candidatus Accumulibacter affinis</name>
    <dbReference type="NCBI Taxonomy" id="2954384"/>
    <lineage>
        <taxon>Bacteria</taxon>
        <taxon>Pseudomonadati</taxon>
        <taxon>Pseudomonadota</taxon>
        <taxon>Betaproteobacteria</taxon>
        <taxon>Candidatus Accumulibacter</taxon>
    </lineage>
</organism>
<keyword evidence="6" id="KW-0812">Transmembrane</keyword>
<dbReference type="PRINTS" id="PR01021">
    <property type="entry name" value="OMPADOMAIN"/>
</dbReference>
<evidence type="ECO:0000313" key="8">
    <source>
        <dbReference type="EMBL" id="MBK7955252.1"/>
    </source>
</evidence>
<evidence type="ECO:0000256" key="4">
    <source>
        <dbReference type="PROSITE-ProRule" id="PRU00473"/>
    </source>
</evidence>
<dbReference type="SUPFAM" id="SSF103088">
    <property type="entry name" value="OmpA-like"/>
    <property type="match status" value="1"/>
</dbReference>
<evidence type="ECO:0000256" key="2">
    <source>
        <dbReference type="ARBA" id="ARBA00023136"/>
    </source>
</evidence>
<feature type="domain" description="OmpA-like" evidence="7">
    <location>
        <begin position="45"/>
        <end position="153"/>
    </location>
</feature>
<gene>
    <name evidence="8" type="ORF">IPK02_15595</name>
</gene>
<keyword evidence="6" id="KW-1133">Transmembrane helix</keyword>
<dbReference type="EMBL" id="JADJOT010000010">
    <property type="protein sequence ID" value="MBK7955252.1"/>
    <property type="molecule type" value="Genomic_DNA"/>
</dbReference>
<name>A0A935TF93_9PROT</name>
<accession>A0A935TF93</accession>
<comment type="subcellular location">
    <subcellularLocation>
        <location evidence="1">Cell outer membrane</location>
    </subcellularLocation>
</comment>
<dbReference type="InterPro" id="IPR006664">
    <property type="entry name" value="OMP_bac"/>
</dbReference>
<keyword evidence="2 4" id="KW-0472">Membrane</keyword>